<dbReference type="STRING" id="765440.A0A0C3FL13"/>
<evidence type="ECO:0000313" key="2">
    <source>
        <dbReference type="EMBL" id="KIM80211.1"/>
    </source>
</evidence>
<name>A0A0C3FL13_PILCF</name>
<dbReference type="InParanoid" id="A0A0C3FL13"/>
<keyword evidence="3" id="KW-1185">Reference proteome</keyword>
<dbReference type="AlphaFoldDB" id="A0A0C3FL13"/>
<accession>A0A0C3FL13</accession>
<sequence>MNYEEEKNEAASVSAKPKARPTGPPKSKIYFTTTMTTSTTATTPKKPQEPGQQHPRPTMVKKSALAKSSRVFLGYRISRLDFDLGGLFAELLDLFVICSPDILLKEYKRKYGQEKTALSSVKARSQLYFHAPKLDGQLPVSAHGGLLPM</sequence>
<reference evidence="2 3" key="1">
    <citation type="submission" date="2014-04" db="EMBL/GenBank/DDBJ databases">
        <authorList>
            <consortium name="DOE Joint Genome Institute"/>
            <person name="Kuo A."/>
            <person name="Tarkka M."/>
            <person name="Buscot F."/>
            <person name="Kohler A."/>
            <person name="Nagy L.G."/>
            <person name="Floudas D."/>
            <person name="Copeland A."/>
            <person name="Barry K.W."/>
            <person name="Cichocki N."/>
            <person name="Veneault-Fourrey C."/>
            <person name="LaButti K."/>
            <person name="Lindquist E.A."/>
            <person name="Lipzen A."/>
            <person name="Lundell T."/>
            <person name="Morin E."/>
            <person name="Murat C."/>
            <person name="Sun H."/>
            <person name="Tunlid A."/>
            <person name="Henrissat B."/>
            <person name="Grigoriev I.V."/>
            <person name="Hibbett D.S."/>
            <person name="Martin F."/>
            <person name="Nordberg H.P."/>
            <person name="Cantor M.N."/>
            <person name="Hua S.X."/>
        </authorList>
    </citation>
    <scope>NUCLEOTIDE SEQUENCE [LARGE SCALE GENOMIC DNA]</scope>
    <source>
        <strain evidence="2 3">F 1598</strain>
    </source>
</reference>
<gene>
    <name evidence="2" type="ORF">PILCRDRAFT_9762</name>
</gene>
<proteinExistence type="predicted"/>
<feature type="region of interest" description="Disordered" evidence="1">
    <location>
        <begin position="1"/>
        <end position="61"/>
    </location>
</feature>
<dbReference type="HOGENOM" id="CLU_1750405_0_0_1"/>
<dbReference type="Proteomes" id="UP000054166">
    <property type="component" value="Unassembled WGS sequence"/>
</dbReference>
<protein>
    <submittedName>
        <fullName evidence="2">Uncharacterized protein</fullName>
    </submittedName>
</protein>
<dbReference type="OrthoDB" id="5588096at2759"/>
<organism evidence="2 3">
    <name type="scientific">Piloderma croceum (strain F 1598)</name>
    <dbReference type="NCBI Taxonomy" id="765440"/>
    <lineage>
        <taxon>Eukaryota</taxon>
        <taxon>Fungi</taxon>
        <taxon>Dikarya</taxon>
        <taxon>Basidiomycota</taxon>
        <taxon>Agaricomycotina</taxon>
        <taxon>Agaricomycetes</taxon>
        <taxon>Agaricomycetidae</taxon>
        <taxon>Atheliales</taxon>
        <taxon>Atheliaceae</taxon>
        <taxon>Piloderma</taxon>
    </lineage>
</organism>
<feature type="compositionally biased region" description="Low complexity" evidence="1">
    <location>
        <begin position="32"/>
        <end position="43"/>
    </location>
</feature>
<reference evidence="3" key="2">
    <citation type="submission" date="2015-01" db="EMBL/GenBank/DDBJ databases">
        <title>Evolutionary Origins and Diversification of the Mycorrhizal Mutualists.</title>
        <authorList>
            <consortium name="DOE Joint Genome Institute"/>
            <consortium name="Mycorrhizal Genomics Consortium"/>
            <person name="Kohler A."/>
            <person name="Kuo A."/>
            <person name="Nagy L.G."/>
            <person name="Floudas D."/>
            <person name="Copeland A."/>
            <person name="Barry K.W."/>
            <person name="Cichocki N."/>
            <person name="Veneault-Fourrey C."/>
            <person name="LaButti K."/>
            <person name="Lindquist E.A."/>
            <person name="Lipzen A."/>
            <person name="Lundell T."/>
            <person name="Morin E."/>
            <person name="Murat C."/>
            <person name="Riley R."/>
            <person name="Ohm R."/>
            <person name="Sun H."/>
            <person name="Tunlid A."/>
            <person name="Henrissat B."/>
            <person name="Grigoriev I.V."/>
            <person name="Hibbett D.S."/>
            <person name="Martin F."/>
        </authorList>
    </citation>
    <scope>NUCLEOTIDE SEQUENCE [LARGE SCALE GENOMIC DNA]</scope>
    <source>
        <strain evidence="3">F 1598</strain>
    </source>
</reference>
<evidence type="ECO:0000313" key="3">
    <source>
        <dbReference type="Proteomes" id="UP000054166"/>
    </source>
</evidence>
<dbReference type="EMBL" id="KN833005">
    <property type="protein sequence ID" value="KIM80211.1"/>
    <property type="molecule type" value="Genomic_DNA"/>
</dbReference>
<evidence type="ECO:0000256" key="1">
    <source>
        <dbReference type="SAM" id="MobiDB-lite"/>
    </source>
</evidence>